<dbReference type="PANTHER" id="PTHR10457:SF7">
    <property type="entry name" value="GALACTOKINASE-RELATED"/>
    <property type="match status" value="1"/>
</dbReference>
<keyword evidence="9" id="KW-0299">Galactose metabolism</keyword>
<evidence type="ECO:0000259" key="12">
    <source>
        <dbReference type="Pfam" id="PF00288"/>
    </source>
</evidence>
<dbReference type="FunFam" id="3.30.70.890:FF:000001">
    <property type="entry name" value="Galactokinase"/>
    <property type="match status" value="1"/>
</dbReference>
<dbReference type="Pfam" id="PF08544">
    <property type="entry name" value="GHMP_kinases_C"/>
    <property type="match status" value="1"/>
</dbReference>
<dbReference type="EMBL" id="JAHVKP010000001">
    <property type="protein sequence ID" value="MBY6216889.1"/>
    <property type="molecule type" value="Genomic_DNA"/>
</dbReference>
<dbReference type="GO" id="GO:0046872">
    <property type="term" value="F:metal ion binding"/>
    <property type="evidence" value="ECO:0007669"/>
    <property type="project" value="UniProtKB-KW"/>
</dbReference>
<evidence type="ECO:0000256" key="7">
    <source>
        <dbReference type="ARBA" id="ARBA00022840"/>
    </source>
</evidence>
<keyword evidence="4" id="KW-0479">Metal-binding</keyword>
<evidence type="ECO:0000256" key="6">
    <source>
        <dbReference type="ARBA" id="ARBA00022777"/>
    </source>
</evidence>
<dbReference type="SUPFAM" id="SSF54211">
    <property type="entry name" value="Ribosomal protein S5 domain 2-like"/>
    <property type="match status" value="1"/>
</dbReference>
<evidence type="ECO:0000256" key="4">
    <source>
        <dbReference type="ARBA" id="ARBA00022723"/>
    </source>
</evidence>
<organism evidence="15 16">
    <name type="scientific">Qipengyuania aquimaris</name>
    <dbReference type="NCBI Taxonomy" id="255984"/>
    <lineage>
        <taxon>Bacteria</taxon>
        <taxon>Pseudomonadati</taxon>
        <taxon>Pseudomonadota</taxon>
        <taxon>Alphaproteobacteria</taxon>
        <taxon>Sphingomonadales</taxon>
        <taxon>Erythrobacteraceae</taxon>
        <taxon>Qipengyuania</taxon>
    </lineage>
</organism>
<keyword evidence="8" id="KW-0460">Magnesium</keyword>
<dbReference type="AlphaFoldDB" id="A0A9Q3RYM9"/>
<dbReference type="PROSITE" id="PS00627">
    <property type="entry name" value="GHMP_KINASES_ATP"/>
    <property type="match status" value="1"/>
</dbReference>
<dbReference type="PROSITE" id="PS00106">
    <property type="entry name" value="GALACTOKINASE"/>
    <property type="match status" value="1"/>
</dbReference>
<dbReference type="GO" id="GO:0005829">
    <property type="term" value="C:cytosol"/>
    <property type="evidence" value="ECO:0007669"/>
    <property type="project" value="TreeGrafter"/>
</dbReference>
<evidence type="ECO:0000256" key="1">
    <source>
        <dbReference type="ARBA" id="ARBA00006566"/>
    </source>
</evidence>
<dbReference type="NCBIfam" id="TIGR00131">
    <property type="entry name" value="gal_kin"/>
    <property type="match status" value="1"/>
</dbReference>
<accession>A0A9Q3RYM9</accession>
<evidence type="ECO:0000256" key="2">
    <source>
        <dbReference type="ARBA" id="ARBA00022490"/>
    </source>
</evidence>
<dbReference type="InterPro" id="IPR000705">
    <property type="entry name" value="Galactokinase"/>
</dbReference>
<evidence type="ECO:0000259" key="14">
    <source>
        <dbReference type="Pfam" id="PF10509"/>
    </source>
</evidence>
<dbReference type="InterPro" id="IPR006206">
    <property type="entry name" value="Mevalonate/galactokinase"/>
</dbReference>
<keyword evidence="5" id="KW-0547">Nucleotide-binding</keyword>
<keyword evidence="7" id="KW-0067">ATP-binding</keyword>
<protein>
    <recommendedName>
        <fullName evidence="11">Galactokinase</fullName>
        <ecNumber evidence="11">2.7.1.6</ecNumber>
    </recommendedName>
</protein>
<evidence type="ECO:0000259" key="13">
    <source>
        <dbReference type="Pfam" id="PF08544"/>
    </source>
</evidence>
<keyword evidence="3 15" id="KW-0808">Transferase</keyword>
<dbReference type="EC" id="2.7.1.6" evidence="11"/>
<dbReference type="InterPro" id="IPR013750">
    <property type="entry name" value="GHMP_kinase_C_dom"/>
</dbReference>
<comment type="caution">
    <text evidence="15">The sequence shown here is derived from an EMBL/GenBank/DDBJ whole genome shotgun (WGS) entry which is preliminary data.</text>
</comment>
<dbReference type="Gene3D" id="3.30.230.10">
    <property type="match status" value="1"/>
</dbReference>
<dbReference type="GO" id="GO:0006012">
    <property type="term" value="P:galactose metabolic process"/>
    <property type="evidence" value="ECO:0007669"/>
    <property type="project" value="UniProtKB-UniRule"/>
</dbReference>
<dbReference type="GO" id="GO:0005524">
    <property type="term" value="F:ATP binding"/>
    <property type="evidence" value="ECO:0007669"/>
    <property type="project" value="UniProtKB-UniRule"/>
</dbReference>
<gene>
    <name evidence="15" type="primary">galK</name>
    <name evidence="15" type="ORF">KUV31_00875</name>
</gene>
<dbReference type="PIRSF" id="PIRSF000530">
    <property type="entry name" value="Galactokinase"/>
    <property type="match status" value="1"/>
</dbReference>
<sequence length="359" mass="37626">MTQDLTETAREKFAAHFGCEAQGVVFAPGRVNLIGEHVDYNDGLVLPMPVKAGSAIAWSTGEGSDIEVHAADLAESDGFPADAPSKPEQVGWTSYVRGMAAQWDTPIPAMRLLMTGDLPRGSGLSSSASLCIALGRAFDAVTGGATDPTVLAEKAQQTEHEFAGVACGIMDQMAVAAGEPGHAMQLDCRDLAYRQVAMPHDWAVLVVNSGVTRGLVDGEYNARRAQCEAAAAALGVASLRDATMDDIAAADLPELDARRASHVVSEIARVRQASNALEQGDLSAFGQILREGHASLRDLFEVSHPVVDQLVDRLQEIVGKDGGARMTGAGFGGSVVVVTSPGHVAAIEAEFGDRLLRVT</sequence>
<evidence type="ECO:0000256" key="9">
    <source>
        <dbReference type="ARBA" id="ARBA00023144"/>
    </source>
</evidence>
<dbReference type="InterPro" id="IPR019539">
    <property type="entry name" value="GalKase_N"/>
</dbReference>
<dbReference type="InterPro" id="IPR036554">
    <property type="entry name" value="GHMP_kinase_C_sf"/>
</dbReference>
<dbReference type="RefSeq" id="WP_222404156.1">
    <property type="nucleotide sequence ID" value="NZ_JAHVKP010000001.1"/>
</dbReference>
<reference evidence="15" key="1">
    <citation type="submission" date="2021-06" db="EMBL/GenBank/DDBJ databases">
        <title>50 bacteria genomes isolated from Dapeng, Shenzhen, China.</title>
        <authorList>
            <person name="Zheng W."/>
            <person name="Yu S."/>
            <person name="Huang Y."/>
        </authorList>
    </citation>
    <scope>NUCLEOTIDE SEQUENCE</scope>
    <source>
        <strain evidence="15">DP4N28-2</strain>
    </source>
</reference>
<evidence type="ECO:0000256" key="10">
    <source>
        <dbReference type="ARBA" id="ARBA00023277"/>
    </source>
</evidence>
<evidence type="ECO:0000256" key="3">
    <source>
        <dbReference type="ARBA" id="ARBA00022679"/>
    </source>
</evidence>
<dbReference type="PANTHER" id="PTHR10457">
    <property type="entry name" value="MEVALONATE KINASE/GALACTOKINASE"/>
    <property type="match status" value="1"/>
</dbReference>
<dbReference type="InterPro" id="IPR019741">
    <property type="entry name" value="Galactokinase_CS"/>
</dbReference>
<dbReference type="Proteomes" id="UP000824927">
    <property type="component" value="Unassembled WGS sequence"/>
</dbReference>
<dbReference type="Pfam" id="PF00288">
    <property type="entry name" value="GHMP_kinases_N"/>
    <property type="match status" value="1"/>
</dbReference>
<dbReference type="InterPro" id="IPR020568">
    <property type="entry name" value="Ribosomal_Su5_D2-typ_SF"/>
</dbReference>
<comment type="similarity">
    <text evidence="1">Belongs to the GHMP kinase family. GalK subfamily.</text>
</comment>
<evidence type="ECO:0000313" key="16">
    <source>
        <dbReference type="Proteomes" id="UP000824927"/>
    </source>
</evidence>
<keyword evidence="6" id="KW-0418">Kinase</keyword>
<name>A0A9Q3RYM9_9SPHN</name>
<dbReference type="InterPro" id="IPR014721">
    <property type="entry name" value="Ribsml_uS5_D2-typ_fold_subgr"/>
</dbReference>
<dbReference type="InterPro" id="IPR006203">
    <property type="entry name" value="GHMP_knse_ATP-bd_CS"/>
</dbReference>
<dbReference type="Pfam" id="PF10509">
    <property type="entry name" value="GalKase_gal_bdg"/>
    <property type="match status" value="1"/>
</dbReference>
<dbReference type="InterPro" id="IPR006204">
    <property type="entry name" value="GHMP_kinase_N_dom"/>
</dbReference>
<feature type="domain" description="GHMP kinase N-terminal" evidence="12">
    <location>
        <begin position="104"/>
        <end position="178"/>
    </location>
</feature>
<evidence type="ECO:0000256" key="8">
    <source>
        <dbReference type="ARBA" id="ARBA00022842"/>
    </source>
</evidence>
<feature type="domain" description="GHMP kinase C-terminal" evidence="13">
    <location>
        <begin position="276"/>
        <end position="351"/>
    </location>
</feature>
<dbReference type="PRINTS" id="PR00959">
    <property type="entry name" value="MEVGALKINASE"/>
</dbReference>
<evidence type="ECO:0000256" key="11">
    <source>
        <dbReference type="NCBIfam" id="TIGR00131"/>
    </source>
</evidence>
<dbReference type="SUPFAM" id="SSF55060">
    <property type="entry name" value="GHMP Kinase, C-terminal domain"/>
    <property type="match status" value="1"/>
</dbReference>
<dbReference type="PRINTS" id="PR00473">
    <property type="entry name" value="GALCTOKINASE"/>
</dbReference>
<evidence type="ECO:0000313" key="15">
    <source>
        <dbReference type="EMBL" id="MBY6216889.1"/>
    </source>
</evidence>
<keyword evidence="10" id="KW-0119">Carbohydrate metabolism</keyword>
<keyword evidence="2" id="KW-0963">Cytoplasm</keyword>
<dbReference type="GO" id="GO:0004335">
    <property type="term" value="F:galactokinase activity"/>
    <property type="evidence" value="ECO:0007669"/>
    <property type="project" value="UniProtKB-UniRule"/>
</dbReference>
<feature type="domain" description="Galactokinase N-terminal" evidence="14">
    <location>
        <begin position="11"/>
        <end position="59"/>
    </location>
</feature>
<proteinExistence type="inferred from homology"/>
<evidence type="ECO:0000256" key="5">
    <source>
        <dbReference type="ARBA" id="ARBA00022741"/>
    </source>
</evidence>
<dbReference type="Gene3D" id="3.30.70.890">
    <property type="entry name" value="GHMP kinase, C-terminal domain"/>
    <property type="match status" value="1"/>
</dbReference>
<dbReference type="FunFam" id="3.30.230.10:FF:000017">
    <property type="entry name" value="Galactokinase"/>
    <property type="match status" value="1"/>
</dbReference>